<sequence length="946" mass="104589">MASKSGKSLTDCPSNLKEAIDWILRVTGKDGGAGKVDELAAEIVKVQDLKQAFTEAVEDMRKKVEVAEKSLDAGPQTKLQLEQRLNDLSGLLTAYEGLKGWLGLGNGGQGKEKLKKLIEKFAEGLMSFMESINEKGISYKRAYVQLSGALSTIQKAGDIFLGCMPMVFFGLSFLCWRCRTNNGEWNDLQFNGGGSHFKLTQGIFQADMRLFTTSLGFSELSSYRGEDVFEKIMKDKFKEFTTANEKSLTSYTGFLRCLQSKLNSAISSQPPTADLEDGHTLVSLYLISSAYFAGQRAKKADQAKNPARPSTIREMLYWLSHLPLNPQFGEFLDHFDKPFPSGPLPIADSGYVGVSGTQYLTADNLRDYIIALCVSAPGVLGSIQGSQNSDPFLHEIYCSPEFLYPSTAPEFLKVLCDYSYALQFQLYFLYTQCYNRSHSSGWRACRYGSTVQPHNKSHICPIISECQNMNCQHNSPKENCKHTDTSEGCGTGSKPSPLQAFLTDKLEGFCRKQSGSVSHLSSCSASSLCHTPMGFAGNIRQDAKQGNIIYRVLTTFCGSPSAPLRQLCEKLIGVTKRMPRTPGDMFGFYWYLDSQLFNKSQIIGDLSTLHTALQQYWTPWGVAQELSNAFTYNRSYALLPTLSATATSSGLSQSIKALKASVALFPFLFQADLPNALHDLASHCHVIEGNTLRHNTKCSSFSISKPDKVGDLCSLSMCNGIDDRIDPNNGLCGAYLEPVVYSAGATYVPSFTPTYLTWIVYLTDEFYESLSTLLDAFNGVTCSTCGRGSSNPLNGPHGLANSCQCKSIPQCADVLPLLYSRGFQFYDAASLTGWDHSKKKHTAASKRKCHAFGTVLSNVLSEGSPLHNLLLAIDNFLYYLRIQFMSLVSTFWLCSLAILLYFIFYGIDVLHFKSHVHFPSSHEVSPIGLLTTGKQLPMTKLRYYML</sequence>
<proteinExistence type="predicted"/>
<name>A0AAV4LSW3_BABCB</name>
<dbReference type="Pfam" id="PF12785">
    <property type="entry name" value="VESA1_N"/>
    <property type="match status" value="1"/>
</dbReference>
<dbReference type="RefSeq" id="XP_067714739.1">
    <property type="nucleotide sequence ID" value="XM_067858638.1"/>
</dbReference>
<dbReference type="Proteomes" id="UP001497744">
    <property type="component" value="Unassembled WGS sequence"/>
</dbReference>
<dbReference type="GeneID" id="94194151"/>
<keyword evidence="1" id="KW-1133">Transmembrane helix</keyword>
<gene>
    <name evidence="2" type="ORF">BcabD6B2_21050</name>
</gene>
<dbReference type="EMBL" id="BPLF01000002">
    <property type="protein sequence ID" value="GIX62670.1"/>
    <property type="molecule type" value="Genomic_DNA"/>
</dbReference>
<evidence type="ECO:0000256" key="1">
    <source>
        <dbReference type="SAM" id="Phobius"/>
    </source>
</evidence>
<keyword evidence="1" id="KW-0472">Membrane</keyword>
<dbReference type="InterPro" id="IPR024751">
    <property type="entry name" value="VESA1"/>
</dbReference>
<accession>A0AAV4LSW3</accession>
<keyword evidence="1" id="KW-0812">Transmembrane</keyword>
<keyword evidence="3" id="KW-1185">Reference proteome</keyword>
<dbReference type="AlphaFoldDB" id="A0AAV4LSW3"/>
<organism evidence="2 3">
    <name type="scientific">Babesia caballi</name>
    <dbReference type="NCBI Taxonomy" id="5871"/>
    <lineage>
        <taxon>Eukaryota</taxon>
        <taxon>Sar</taxon>
        <taxon>Alveolata</taxon>
        <taxon>Apicomplexa</taxon>
        <taxon>Aconoidasida</taxon>
        <taxon>Piroplasmida</taxon>
        <taxon>Babesiidae</taxon>
        <taxon>Babesia</taxon>
    </lineage>
</organism>
<reference evidence="2 3" key="1">
    <citation type="submission" date="2021-06" db="EMBL/GenBank/DDBJ databases">
        <title>Genome sequence of Babesia caballi.</title>
        <authorList>
            <person name="Yamagishi J."/>
            <person name="Kidaka T."/>
            <person name="Ochi A."/>
        </authorList>
    </citation>
    <scope>NUCLEOTIDE SEQUENCE [LARGE SCALE GENOMIC DNA]</scope>
    <source>
        <strain evidence="2">USDA-D6B2</strain>
    </source>
</reference>
<feature type="transmembrane region" description="Helical" evidence="1">
    <location>
        <begin position="884"/>
        <end position="904"/>
    </location>
</feature>
<protein>
    <submittedName>
        <fullName evidence="2">Uncharacterized protein</fullName>
    </submittedName>
</protein>
<comment type="caution">
    <text evidence="2">The sequence shown here is derived from an EMBL/GenBank/DDBJ whole genome shotgun (WGS) entry which is preliminary data.</text>
</comment>
<evidence type="ECO:0000313" key="2">
    <source>
        <dbReference type="EMBL" id="GIX62670.1"/>
    </source>
</evidence>
<evidence type="ECO:0000313" key="3">
    <source>
        <dbReference type="Proteomes" id="UP001497744"/>
    </source>
</evidence>